<dbReference type="Pfam" id="PF00535">
    <property type="entry name" value="Glycos_transf_2"/>
    <property type="match status" value="1"/>
</dbReference>
<keyword evidence="3" id="KW-0808">Transferase</keyword>
<dbReference type="PANTHER" id="PTHR43630:SF1">
    <property type="entry name" value="POLY-BETA-1,6-N-ACETYL-D-GLUCOSAMINE SYNTHASE"/>
    <property type="match status" value="1"/>
</dbReference>
<accession>A0A1H5PFU8</accession>
<comment type="similarity">
    <text evidence="1">Belongs to the glycosyltransferase 2 family.</text>
</comment>
<name>A0A1H5PFU8_9FLAO</name>
<evidence type="ECO:0000259" key="5">
    <source>
        <dbReference type="Pfam" id="PF00535"/>
    </source>
</evidence>
<dbReference type="RefSeq" id="WP_176763487.1">
    <property type="nucleotide sequence ID" value="NZ_FNGG01000015.1"/>
</dbReference>
<evidence type="ECO:0000256" key="2">
    <source>
        <dbReference type="ARBA" id="ARBA00022676"/>
    </source>
</evidence>
<dbReference type="AlphaFoldDB" id="A0A1H5PFU8"/>
<keyword evidence="4" id="KW-0812">Transmembrane</keyword>
<feature type="domain" description="Glycosyltransferase 2-like" evidence="5">
    <location>
        <begin position="42"/>
        <end position="172"/>
    </location>
</feature>
<gene>
    <name evidence="6" type="ORF">SAMN04488034_1159</name>
</gene>
<sequence length="366" mass="42178">MLPIFIAFAAIGLINLCYYLGFFRFAFSTPEVTSEKDSLPVTVIICAKNEAENLRNFLPLILSQDHPDFEVVVINDASGDETLEVIEEFQQKDARVRVVNVKNNEAFWANKKYALTLGIKKAKNPYLLFTDADCRPESDRWLTNMSSQFTAQKSIVLGYGGYFVENRSLLNKLIRFETLFTAIQYFSYANWGLPYMGVGRNLAYTSDEFYKQNGFASHLHVRSGDDDLFVNQAATSANTALCLSPQGITRSIPKKDLRSWIEQKRRHVSVAGHYKKRHRFLLGLFYTTQLLFWILFFVLMFSSFWQLALALLAVRFIVQGMVFYNSGKKFGETDVFWLFPFLELFLIWVQLGIFIANLIAKPTHWK</sequence>
<dbReference type="InterPro" id="IPR029044">
    <property type="entry name" value="Nucleotide-diphossugar_trans"/>
</dbReference>
<dbReference type="Gene3D" id="3.90.550.10">
    <property type="entry name" value="Spore Coat Polysaccharide Biosynthesis Protein SpsA, Chain A"/>
    <property type="match status" value="1"/>
</dbReference>
<proteinExistence type="inferred from homology"/>
<keyword evidence="4" id="KW-1133">Transmembrane helix</keyword>
<evidence type="ECO:0000256" key="3">
    <source>
        <dbReference type="ARBA" id="ARBA00022679"/>
    </source>
</evidence>
<keyword evidence="2" id="KW-0328">Glycosyltransferase</keyword>
<reference evidence="6 7" key="1">
    <citation type="submission" date="2016-10" db="EMBL/GenBank/DDBJ databases">
        <authorList>
            <person name="de Groot N.N."/>
        </authorList>
    </citation>
    <scope>NUCLEOTIDE SEQUENCE [LARGE SCALE GENOMIC DNA]</scope>
    <source>
        <strain evidence="6 7">DSM 23553</strain>
    </source>
</reference>
<feature type="transmembrane region" description="Helical" evidence="4">
    <location>
        <begin position="336"/>
        <end position="360"/>
    </location>
</feature>
<evidence type="ECO:0000313" key="6">
    <source>
        <dbReference type="EMBL" id="SEF12534.1"/>
    </source>
</evidence>
<keyword evidence="4" id="KW-0472">Membrane</keyword>
<organism evidence="6 7">
    <name type="scientific">Salinimicrobium catena</name>
    <dbReference type="NCBI Taxonomy" id="390640"/>
    <lineage>
        <taxon>Bacteria</taxon>
        <taxon>Pseudomonadati</taxon>
        <taxon>Bacteroidota</taxon>
        <taxon>Flavobacteriia</taxon>
        <taxon>Flavobacteriales</taxon>
        <taxon>Flavobacteriaceae</taxon>
        <taxon>Salinimicrobium</taxon>
    </lineage>
</organism>
<evidence type="ECO:0000256" key="1">
    <source>
        <dbReference type="ARBA" id="ARBA00006739"/>
    </source>
</evidence>
<protein>
    <recommendedName>
        <fullName evidence="5">Glycosyltransferase 2-like domain-containing protein</fullName>
    </recommendedName>
</protein>
<evidence type="ECO:0000313" key="7">
    <source>
        <dbReference type="Proteomes" id="UP000199448"/>
    </source>
</evidence>
<dbReference type="InterPro" id="IPR001173">
    <property type="entry name" value="Glyco_trans_2-like"/>
</dbReference>
<dbReference type="GO" id="GO:0016757">
    <property type="term" value="F:glycosyltransferase activity"/>
    <property type="evidence" value="ECO:0007669"/>
    <property type="project" value="UniProtKB-KW"/>
</dbReference>
<dbReference type="PANTHER" id="PTHR43630">
    <property type="entry name" value="POLY-BETA-1,6-N-ACETYL-D-GLUCOSAMINE SYNTHASE"/>
    <property type="match status" value="1"/>
</dbReference>
<dbReference type="Proteomes" id="UP000199448">
    <property type="component" value="Unassembled WGS sequence"/>
</dbReference>
<feature type="transmembrane region" description="Helical" evidence="4">
    <location>
        <begin position="6"/>
        <end position="27"/>
    </location>
</feature>
<dbReference type="EMBL" id="FNUG01000015">
    <property type="protein sequence ID" value="SEF12534.1"/>
    <property type="molecule type" value="Genomic_DNA"/>
</dbReference>
<evidence type="ECO:0000256" key="4">
    <source>
        <dbReference type="SAM" id="Phobius"/>
    </source>
</evidence>
<feature type="transmembrane region" description="Helical" evidence="4">
    <location>
        <begin position="280"/>
        <end position="298"/>
    </location>
</feature>
<dbReference type="SUPFAM" id="SSF53448">
    <property type="entry name" value="Nucleotide-diphospho-sugar transferases"/>
    <property type="match status" value="1"/>
</dbReference>
<dbReference type="STRING" id="390640.SAMN04488034_1159"/>
<keyword evidence="7" id="KW-1185">Reference proteome</keyword>